<protein>
    <submittedName>
        <fullName evidence="1">Uncharacterized protein</fullName>
    </submittedName>
</protein>
<keyword evidence="2" id="KW-1185">Reference proteome</keyword>
<organism evidence="1 2">
    <name type="scientific">Trifolium medium</name>
    <dbReference type="NCBI Taxonomy" id="97028"/>
    <lineage>
        <taxon>Eukaryota</taxon>
        <taxon>Viridiplantae</taxon>
        <taxon>Streptophyta</taxon>
        <taxon>Embryophyta</taxon>
        <taxon>Tracheophyta</taxon>
        <taxon>Spermatophyta</taxon>
        <taxon>Magnoliopsida</taxon>
        <taxon>eudicotyledons</taxon>
        <taxon>Gunneridae</taxon>
        <taxon>Pentapetalae</taxon>
        <taxon>rosids</taxon>
        <taxon>fabids</taxon>
        <taxon>Fabales</taxon>
        <taxon>Fabaceae</taxon>
        <taxon>Papilionoideae</taxon>
        <taxon>50 kb inversion clade</taxon>
        <taxon>NPAAA clade</taxon>
        <taxon>Hologalegina</taxon>
        <taxon>IRL clade</taxon>
        <taxon>Trifolieae</taxon>
        <taxon>Trifolium</taxon>
    </lineage>
</organism>
<dbReference type="EMBL" id="LXQA010022659">
    <property type="protein sequence ID" value="MCH92424.1"/>
    <property type="molecule type" value="Genomic_DNA"/>
</dbReference>
<sequence length="46" mass="4986">VMKTSKECWVATICVGCGGVIKGSDDEWIGGFAKRLRLCSAYMAED</sequence>
<accession>A0A392N1Q2</accession>
<evidence type="ECO:0000313" key="2">
    <source>
        <dbReference type="Proteomes" id="UP000265520"/>
    </source>
</evidence>
<comment type="caution">
    <text evidence="1">The sequence shown here is derived from an EMBL/GenBank/DDBJ whole genome shotgun (WGS) entry which is preliminary data.</text>
</comment>
<proteinExistence type="predicted"/>
<dbReference type="Proteomes" id="UP000265520">
    <property type="component" value="Unassembled WGS sequence"/>
</dbReference>
<feature type="non-terminal residue" evidence="1">
    <location>
        <position position="1"/>
    </location>
</feature>
<evidence type="ECO:0000313" key="1">
    <source>
        <dbReference type="EMBL" id="MCH92424.1"/>
    </source>
</evidence>
<reference evidence="1 2" key="1">
    <citation type="journal article" date="2018" name="Front. Plant Sci.">
        <title>Red Clover (Trifolium pratense) and Zigzag Clover (T. medium) - A Picture of Genomic Similarities and Differences.</title>
        <authorList>
            <person name="Dluhosova J."/>
            <person name="Istvanek J."/>
            <person name="Nedelnik J."/>
            <person name="Repkova J."/>
        </authorList>
    </citation>
    <scope>NUCLEOTIDE SEQUENCE [LARGE SCALE GENOMIC DNA]</scope>
    <source>
        <strain evidence="2">cv. 10/8</strain>
        <tissue evidence="1">Leaf</tissue>
    </source>
</reference>
<name>A0A392N1Q2_9FABA</name>
<dbReference type="AlphaFoldDB" id="A0A392N1Q2"/>